<accession>A0ACD3AX09</accession>
<evidence type="ECO:0000313" key="1">
    <source>
        <dbReference type="EMBL" id="TFK70085.1"/>
    </source>
</evidence>
<reference evidence="1 2" key="1">
    <citation type="journal article" date="2019" name="Nat. Ecol. Evol.">
        <title>Megaphylogeny resolves global patterns of mushroom evolution.</title>
        <authorList>
            <person name="Varga T."/>
            <person name="Krizsan K."/>
            <person name="Foldi C."/>
            <person name="Dima B."/>
            <person name="Sanchez-Garcia M."/>
            <person name="Sanchez-Ramirez S."/>
            <person name="Szollosi G.J."/>
            <person name="Szarkandi J.G."/>
            <person name="Papp V."/>
            <person name="Albert L."/>
            <person name="Andreopoulos W."/>
            <person name="Angelini C."/>
            <person name="Antonin V."/>
            <person name="Barry K.W."/>
            <person name="Bougher N.L."/>
            <person name="Buchanan P."/>
            <person name="Buyck B."/>
            <person name="Bense V."/>
            <person name="Catcheside P."/>
            <person name="Chovatia M."/>
            <person name="Cooper J."/>
            <person name="Damon W."/>
            <person name="Desjardin D."/>
            <person name="Finy P."/>
            <person name="Geml J."/>
            <person name="Haridas S."/>
            <person name="Hughes K."/>
            <person name="Justo A."/>
            <person name="Karasinski D."/>
            <person name="Kautmanova I."/>
            <person name="Kiss B."/>
            <person name="Kocsube S."/>
            <person name="Kotiranta H."/>
            <person name="LaButti K.M."/>
            <person name="Lechner B.E."/>
            <person name="Liimatainen K."/>
            <person name="Lipzen A."/>
            <person name="Lukacs Z."/>
            <person name="Mihaltcheva S."/>
            <person name="Morgado L.N."/>
            <person name="Niskanen T."/>
            <person name="Noordeloos M.E."/>
            <person name="Ohm R.A."/>
            <person name="Ortiz-Santana B."/>
            <person name="Ovrebo C."/>
            <person name="Racz N."/>
            <person name="Riley R."/>
            <person name="Savchenko A."/>
            <person name="Shiryaev A."/>
            <person name="Soop K."/>
            <person name="Spirin V."/>
            <person name="Szebenyi C."/>
            <person name="Tomsovsky M."/>
            <person name="Tulloss R.E."/>
            <person name="Uehling J."/>
            <person name="Grigoriev I.V."/>
            <person name="Vagvolgyi C."/>
            <person name="Papp T."/>
            <person name="Martin F.M."/>
            <person name="Miettinen O."/>
            <person name="Hibbett D.S."/>
            <person name="Nagy L.G."/>
        </authorList>
    </citation>
    <scope>NUCLEOTIDE SEQUENCE [LARGE SCALE GENOMIC DNA]</scope>
    <source>
        <strain evidence="1 2">NL-1719</strain>
    </source>
</reference>
<feature type="non-terminal residue" evidence="1">
    <location>
        <position position="75"/>
    </location>
</feature>
<gene>
    <name evidence="1" type="ORF">BDN72DRAFT_724176</name>
</gene>
<proteinExistence type="predicted"/>
<dbReference type="Proteomes" id="UP000308600">
    <property type="component" value="Unassembled WGS sequence"/>
</dbReference>
<keyword evidence="2" id="KW-1185">Reference proteome</keyword>
<feature type="non-terminal residue" evidence="1">
    <location>
        <position position="1"/>
    </location>
</feature>
<evidence type="ECO:0000313" key="2">
    <source>
        <dbReference type="Proteomes" id="UP000308600"/>
    </source>
</evidence>
<protein>
    <submittedName>
        <fullName evidence="1">Uncharacterized protein</fullName>
    </submittedName>
</protein>
<name>A0ACD3AX09_9AGAR</name>
<sequence length="75" mass="8489">PPERIEVKLVDLITTKKPRNLKGPDDFEIIPHIRSVIALDDVNSSDSDFDEPWEHIDNETEKPTYNGPSYASIVA</sequence>
<dbReference type="EMBL" id="ML208319">
    <property type="protein sequence ID" value="TFK70085.1"/>
    <property type="molecule type" value="Genomic_DNA"/>
</dbReference>
<organism evidence="1 2">
    <name type="scientific">Pluteus cervinus</name>
    <dbReference type="NCBI Taxonomy" id="181527"/>
    <lineage>
        <taxon>Eukaryota</taxon>
        <taxon>Fungi</taxon>
        <taxon>Dikarya</taxon>
        <taxon>Basidiomycota</taxon>
        <taxon>Agaricomycotina</taxon>
        <taxon>Agaricomycetes</taxon>
        <taxon>Agaricomycetidae</taxon>
        <taxon>Agaricales</taxon>
        <taxon>Pluteineae</taxon>
        <taxon>Pluteaceae</taxon>
        <taxon>Pluteus</taxon>
    </lineage>
</organism>